<evidence type="ECO:0000313" key="3">
    <source>
        <dbReference type="Proteomes" id="UP000683360"/>
    </source>
</evidence>
<organism evidence="2 3">
    <name type="scientific">Mytilus edulis</name>
    <name type="common">Blue mussel</name>
    <dbReference type="NCBI Taxonomy" id="6550"/>
    <lineage>
        <taxon>Eukaryota</taxon>
        <taxon>Metazoa</taxon>
        <taxon>Spiralia</taxon>
        <taxon>Lophotrochozoa</taxon>
        <taxon>Mollusca</taxon>
        <taxon>Bivalvia</taxon>
        <taxon>Autobranchia</taxon>
        <taxon>Pteriomorphia</taxon>
        <taxon>Mytilida</taxon>
        <taxon>Mytiloidea</taxon>
        <taxon>Mytilidae</taxon>
        <taxon>Mytilinae</taxon>
        <taxon>Mytilus</taxon>
    </lineage>
</organism>
<evidence type="ECO:0000313" key="2">
    <source>
        <dbReference type="EMBL" id="CAG2252308.1"/>
    </source>
</evidence>
<name>A0A8S3VF78_MYTED</name>
<accession>A0A8S3VF78</accession>
<sequence>MDTLKQHVNFHKPHQTLKDSLSALPDKDYFLIAESPYFPQAGRDFKLLPRHRPGLGTTVDSVELSSGSSTGGVSPPTLPTCMIPDRPVGRANVYIPTFMPPPEPVQFFNYTPPSDTSSSLPPPPFDFTPRHWSSPSILASPPLPTETNIVEEIIQENQAALGVDLQFTNTIDFFYLPESP</sequence>
<protein>
    <submittedName>
        <fullName evidence="2">Uncharacterized protein</fullName>
    </submittedName>
</protein>
<feature type="compositionally biased region" description="Low complexity" evidence="1">
    <location>
        <begin position="61"/>
        <end position="75"/>
    </location>
</feature>
<feature type="region of interest" description="Disordered" evidence="1">
    <location>
        <begin position="59"/>
        <end position="79"/>
    </location>
</feature>
<dbReference type="EMBL" id="CAJPWZ010003115">
    <property type="protein sequence ID" value="CAG2252308.1"/>
    <property type="molecule type" value="Genomic_DNA"/>
</dbReference>
<evidence type="ECO:0000256" key="1">
    <source>
        <dbReference type="SAM" id="MobiDB-lite"/>
    </source>
</evidence>
<keyword evidence="3" id="KW-1185">Reference proteome</keyword>
<gene>
    <name evidence="2" type="ORF">MEDL_63902</name>
</gene>
<reference evidence="2" key="1">
    <citation type="submission" date="2021-03" db="EMBL/GenBank/DDBJ databases">
        <authorList>
            <person name="Bekaert M."/>
        </authorList>
    </citation>
    <scope>NUCLEOTIDE SEQUENCE</scope>
</reference>
<proteinExistence type="predicted"/>
<comment type="caution">
    <text evidence="2">The sequence shown here is derived from an EMBL/GenBank/DDBJ whole genome shotgun (WGS) entry which is preliminary data.</text>
</comment>
<dbReference type="Proteomes" id="UP000683360">
    <property type="component" value="Unassembled WGS sequence"/>
</dbReference>
<dbReference type="AlphaFoldDB" id="A0A8S3VF78"/>